<evidence type="ECO:0000313" key="3">
    <source>
        <dbReference type="EMBL" id="CAA7396089.1"/>
    </source>
</evidence>
<name>A0A7I8KE91_SPIIN</name>
<feature type="transmembrane region" description="Helical" evidence="2">
    <location>
        <begin position="6"/>
        <end position="24"/>
    </location>
</feature>
<feature type="compositionally biased region" description="Basic and acidic residues" evidence="1">
    <location>
        <begin position="180"/>
        <end position="190"/>
    </location>
</feature>
<dbReference type="AlphaFoldDB" id="A0A7I8KE91"/>
<keyword evidence="2" id="KW-0472">Membrane</keyword>
<keyword evidence="2" id="KW-0812">Transmembrane</keyword>
<feature type="compositionally biased region" description="Acidic residues" evidence="1">
    <location>
        <begin position="282"/>
        <end position="304"/>
    </location>
</feature>
<evidence type="ECO:0000313" key="4">
    <source>
        <dbReference type="Proteomes" id="UP000663760"/>
    </source>
</evidence>
<accession>A0A7I8KE91</accession>
<organism evidence="3 4">
    <name type="scientific">Spirodela intermedia</name>
    <name type="common">Intermediate duckweed</name>
    <dbReference type="NCBI Taxonomy" id="51605"/>
    <lineage>
        <taxon>Eukaryota</taxon>
        <taxon>Viridiplantae</taxon>
        <taxon>Streptophyta</taxon>
        <taxon>Embryophyta</taxon>
        <taxon>Tracheophyta</taxon>
        <taxon>Spermatophyta</taxon>
        <taxon>Magnoliopsida</taxon>
        <taxon>Liliopsida</taxon>
        <taxon>Araceae</taxon>
        <taxon>Lemnoideae</taxon>
        <taxon>Spirodela</taxon>
    </lineage>
</organism>
<feature type="region of interest" description="Disordered" evidence="1">
    <location>
        <begin position="180"/>
        <end position="226"/>
    </location>
</feature>
<dbReference type="EMBL" id="LR746268">
    <property type="protein sequence ID" value="CAA7396089.1"/>
    <property type="molecule type" value="Genomic_DNA"/>
</dbReference>
<sequence>MVIIWIFAAGAGALFFLIIFITRWPSGIKKDARKSSNGDDEMAPSTAAISRYRSSSLRDLIGFEAPPLPMTVENSEDLNVHLIKRLASVKYTPRAASSFVGDSAHGGRTSEELDEELQMRFLVLKVSPGGRESGRRDSQDDDEELERELITRFFFLKNCDTAIDDGGIVKPVAVEKEEVCCKSEKGDQREVNSSNEADAPAGDQFPPENDAGGVDSDRPDCDSIGDGVLAERDFELQIDDSDSLFDSEELEEYLERQFPDSEEIIRNPTIKSAMAEQKQIWEEEEARDSEDLELQIDDSDSLFDSEELEEYLERQSIEDPLRDEELDP</sequence>
<evidence type="ECO:0000256" key="1">
    <source>
        <dbReference type="SAM" id="MobiDB-lite"/>
    </source>
</evidence>
<gene>
    <name evidence="3" type="ORF">SI8410_05006752</name>
</gene>
<reference evidence="3" key="1">
    <citation type="submission" date="2020-02" db="EMBL/GenBank/DDBJ databases">
        <authorList>
            <person name="Scholz U."/>
            <person name="Mascher M."/>
            <person name="Fiebig A."/>
        </authorList>
    </citation>
    <scope>NUCLEOTIDE SEQUENCE</scope>
</reference>
<keyword evidence="4" id="KW-1185">Reference proteome</keyword>
<proteinExistence type="predicted"/>
<feature type="region of interest" description="Disordered" evidence="1">
    <location>
        <begin position="275"/>
        <end position="304"/>
    </location>
</feature>
<dbReference type="Proteomes" id="UP000663760">
    <property type="component" value="Chromosome 5"/>
</dbReference>
<evidence type="ECO:0000256" key="2">
    <source>
        <dbReference type="SAM" id="Phobius"/>
    </source>
</evidence>
<protein>
    <submittedName>
        <fullName evidence="3">Uncharacterized protein</fullName>
    </submittedName>
</protein>
<keyword evidence="2" id="KW-1133">Transmembrane helix</keyword>